<dbReference type="GO" id="GO:0005886">
    <property type="term" value="C:plasma membrane"/>
    <property type="evidence" value="ECO:0007669"/>
    <property type="project" value="TreeGrafter"/>
</dbReference>
<evidence type="ECO:0000313" key="9">
    <source>
        <dbReference type="EMBL" id="CAD7230663.1"/>
    </source>
</evidence>
<comment type="similarity">
    <text evidence="2">Belongs to the G-protein coupled receptor 1 family.</text>
</comment>
<keyword evidence="4" id="KW-1133">Transmembrane helix</keyword>
<dbReference type="GO" id="GO:0004930">
    <property type="term" value="F:G protein-coupled receptor activity"/>
    <property type="evidence" value="ECO:0007669"/>
    <property type="project" value="UniProtKB-KW"/>
</dbReference>
<keyword evidence="8" id="KW-0807">Transducer</keyword>
<dbReference type="InterPro" id="IPR000276">
    <property type="entry name" value="GPCR_Rhodpsn"/>
</dbReference>
<sequence length="392" mass="45738">MTGNPMFRLDTLDTFYSDSISSSSQISHAISSASLVLGFLIAFPLLFSHRVTLIEDHEQPGERKPYCSPTLHGHYPWITNYINEYTYFTVAFQYFIPLLLISYAYTRMGIKLWGSEMPGNAQGSRDAIILKNKVKEYTYFTVAFQYFIPLLLISYAYTRMGIKLWGSEMPGNAQGSRDAIILKNKVKVRRTGNAQGSRDAIILKNKVKVIKMLIIVVATFAVCWLPLQTYKIVMGIYPQVNGTFSISTSTSAEGRLYKWNGTLNKWNGMLYKWNGRLYKWNGRGCANRMSEAVQMEWKAVQMEWKAVRMEWKAVQMEWEAVQMEWKAVQMEWKAVQMEWKAVQMEWKAVQMEWKAVQMEWKAVQMEWKAVQMEWKAVQMDGKLYKWNGRLYK</sequence>
<dbReference type="InterPro" id="IPR017452">
    <property type="entry name" value="GPCR_Rhodpsn_7TM"/>
</dbReference>
<dbReference type="PANTHER" id="PTHR45695">
    <property type="entry name" value="LEUCOKININ RECEPTOR-RELATED"/>
    <property type="match status" value="1"/>
</dbReference>
<organism evidence="9">
    <name type="scientific">Cyprideis torosa</name>
    <dbReference type="NCBI Taxonomy" id="163714"/>
    <lineage>
        <taxon>Eukaryota</taxon>
        <taxon>Metazoa</taxon>
        <taxon>Ecdysozoa</taxon>
        <taxon>Arthropoda</taxon>
        <taxon>Crustacea</taxon>
        <taxon>Oligostraca</taxon>
        <taxon>Ostracoda</taxon>
        <taxon>Podocopa</taxon>
        <taxon>Podocopida</taxon>
        <taxon>Cytherocopina</taxon>
        <taxon>Cytheroidea</taxon>
        <taxon>Cytherideidae</taxon>
        <taxon>Cyprideis</taxon>
    </lineage>
</organism>
<dbReference type="PRINTS" id="PR00237">
    <property type="entry name" value="GPCRRHODOPSN"/>
</dbReference>
<evidence type="ECO:0000256" key="2">
    <source>
        <dbReference type="ARBA" id="ARBA00010663"/>
    </source>
</evidence>
<comment type="subcellular location">
    <subcellularLocation>
        <location evidence="1">Membrane</location>
        <topology evidence="1">Multi-pass membrane protein</topology>
    </subcellularLocation>
</comment>
<dbReference type="PANTHER" id="PTHR45695:SF9">
    <property type="entry name" value="LEUCOKININ RECEPTOR"/>
    <property type="match status" value="1"/>
</dbReference>
<dbReference type="SUPFAM" id="SSF81321">
    <property type="entry name" value="Family A G protein-coupled receptor-like"/>
    <property type="match status" value="2"/>
</dbReference>
<evidence type="ECO:0000256" key="7">
    <source>
        <dbReference type="ARBA" id="ARBA00023170"/>
    </source>
</evidence>
<keyword evidence="7" id="KW-0675">Receptor</keyword>
<accession>A0A7R8WKG2</accession>
<reference evidence="9" key="1">
    <citation type="submission" date="2020-11" db="EMBL/GenBank/DDBJ databases">
        <authorList>
            <person name="Tran Van P."/>
        </authorList>
    </citation>
    <scope>NUCLEOTIDE SEQUENCE</scope>
</reference>
<evidence type="ECO:0000256" key="8">
    <source>
        <dbReference type="ARBA" id="ARBA00023224"/>
    </source>
</evidence>
<evidence type="ECO:0000256" key="4">
    <source>
        <dbReference type="ARBA" id="ARBA00022989"/>
    </source>
</evidence>
<protein>
    <submittedName>
        <fullName evidence="9">Uncharacterized protein</fullName>
    </submittedName>
</protein>
<proteinExistence type="inferred from homology"/>
<dbReference type="EMBL" id="OB662866">
    <property type="protein sequence ID" value="CAD7230663.1"/>
    <property type="molecule type" value="Genomic_DNA"/>
</dbReference>
<gene>
    <name evidence="9" type="ORF">CTOB1V02_LOCUS8521</name>
</gene>
<dbReference type="Pfam" id="PF00001">
    <property type="entry name" value="7tm_1"/>
    <property type="match status" value="1"/>
</dbReference>
<keyword evidence="6" id="KW-0472">Membrane</keyword>
<keyword evidence="3" id="KW-0812">Transmembrane</keyword>
<dbReference type="OrthoDB" id="9445642at2759"/>
<evidence type="ECO:0000256" key="1">
    <source>
        <dbReference type="ARBA" id="ARBA00004141"/>
    </source>
</evidence>
<dbReference type="AlphaFoldDB" id="A0A7R8WKG2"/>
<keyword evidence="5" id="KW-0297">G-protein coupled receptor</keyword>
<evidence type="ECO:0000256" key="3">
    <source>
        <dbReference type="ARBA" id="ARBA00022692"/>
    </source>
</evidence>
<evidence type="ECO:0000256" key="5">
    <source>
        <dbReference type="ARBA" id="ARBA00023040"/>
    </source>
</evidence>
<evidence type="ECO:0000256" key="6">
    <source>
        <dbReference type="ARBA" id="ARBA00023136"/>
    </source>
</evidence>
<dbReference type="Gene3D" id="1.20.1070.10">
    <property type="entry name" value="Rhodopsin 7-helix transmembrane proteins"/>
    <property type="match status" value="2"/>
</dbReference>
<dbReference type="PROSITE" id="PS50262">
    <property type="entry name" value="G_PROTEIN_RECEP_F1_2"/>
    <property type="match status" value="1"/>
</dbReference>
<name>A0A7R8WKG2_9CRUS</name>